<protein>
    <submittedName>
        <fullName evidence="1">Uncharacterized protein</fullName>
    </submittedName>
</protein>
<sequence>IHLTMAAYEDVYLQNDEINRDCSNMSELNSVLQINEQIVTEDLLDDGNGFVEKHVNSVEEVSSNLSLETMLSEPCNVDDDTSVVVGSDNNKLKDDGVYNYLVSETS</sequence>
<dbReference type="EMBL" id="HACG01052189">
    <property type="protein sequence ID" value="CEK99060.1"/>
    <property type="molecule type" value="Transcribed_RNA"/>
</dbReference>
<proteinExistence type="predicted"/>
<gene>
    <name evidence="1" type="primary">ORF220300</name>
</gene>
<name>A0A0B7C3Q0_9EUPU</name>
<feature type="non-terminal residue" evidence="1">
    <location>
        <position position="106"/>
    </location>
</feature>
<evidence type="ECO:0000313" key="1">
    <source>
        <dbReference type="EMBL" id="CEK99060.1"/>
    </source>
</evidence>
<feature type="non-terminal residue" evidence="1">
    <location>
        <position position="1"/>
    </location>
</feature>
<organism evidence="1">
    <name type="scientific">Arion vulgaris</name>
    <dbReference type="NCBI Taxonomy" id="1028688"/>
    <lineage>
        <taxon>Eukaryota</taxon>
        <taxon>Metazoa</taxon>
        <taxon>Spiralia</taxon>
        <taxon>Lophotrochozoa</taxon>
        <taxon>Mollusca</taxon>
        <taxon>Gastropoda</taxon>
        <taxon>Heterobranchia</taxon>
        <taxon>Euthyneura</taxon>
        <taxon>Panpulmonata</taxon>
        <taxon>Eupulmonata</taxon>
        <taxon>Stylommatophora</taxon>
        <taxon>Helicina</taxon>
        <taxon>Arionoidea</taxon>
        <taxon>Arionidae</taxon>
        <taxon>Arion</taxon>
    </lineage>
</organism>
<accession>A0A0B7C3Q0</accession>
<dbReference type="AlphaFoldDB" id="A0A0B7C3Q0"/>
<reference evidence="1" key="1">
    <citation type="submission" date="2014-12" db="EMBL/GenBank/DDBJ databases">
        <title>Insight into the proteome of Arion vulgaris.</title>
        <authorList>
            <person name="Aradska J."/>
            <person name="Bulat T."/>
            <person name="Smidak R."/>
            <person name="Sarate P."/>
            <person name="Gangsoo J."/>
            <person name="Sialana F."/>
            <person name="Bilban M."/>
            <person name="Lubec G."/>
        </authorList>
    </citation>
    <scope>NUCLEOTIDE SEQUENCE</scope>
    <source>
        <tissue evidence="1">Skin</tissue>
    </source>
</reference>